<dbReference type="GO" id="GO:0015979">
    <property type="term" value="P:photosynthesis"/>
    <property type="evidence" value="ECO:0007669"/>
    <property type="project" value="UniProtKB-KW"/>
</dbReference>
<gene>
    <name evidence="15" type="primary">CPEA5</name>
    <name evidence="15" type="ORF">GUITHDRAFT_96071</name>
</gene>
<proteinExistence type="inferred from homology"/>
<dbReference type="GeneID" id="17297950"/>
<comment type="similarity">
    <text evidence="2">Belongs to the phycoerythrin family.</text>
</comment>
<keyword evidence="6" id="KW-0934">Plastid</keyword>
<keyword evidence="17" id="KW-1185">Reference proteome</keyword>
<dbReference type="PROSITE" id="PS51318">
    <property type="entry name" value="TAT"/>
    <property type="match status" value="1"/>
</dbReference>
<protein>
    <submittedName>
        <fullName evidence="15">Phycoerythrin alpha subunit 5</fullName>
    </submittedName>
</protein>
<evidence type="ECO:0000256" key="13">
    <source>
        <dbReference type="SAM" id="SignalP"/>
    </source>
</evidence>
<evidence type="ECO:0000256" key="7">
    <source>
        <dbReference type="ARBA" id="ARBA00022982"/>
    </source>
</evidence>
<dbReference type="Pfam" id="PF02972">
    <property type="entry name" value="Phycoerythr_ab"/>
    <property type="match status" value="1"/>
</dbReference>
<dbReference type="Proteomes" id="UP000011087">
    <property type="component" value="Unassembled WGS sequence"/>
</dbReference>
<dbReference type="InterPro" id="IPR004228">
    <property type="entry name" value="Phycoerythr_a"/>
</dbReference>
<name>L1IYK2_GUITC</name>
<feature type="chain" id="PRO_5008770710" evidence="13">
    <location>
        <begin position="17"/>
        <end position="128"/>
    </location>
</feature>
<keyword evidence="10" id="KW-0472">Membrane</keyword>
<keyword evidence="7" id="KW-0249">Electron transport</keyword>
<evidence type="ECO:0000256" key="3">
    <source>
        <dbReference type="ARBA" id="ARBA00022448"/>
    </source>
</evidence>
<feature type="signal peptide" evidence="13">
    <location>
        <begin position="1"/>
        <end position="16"/>
    </location>
</feature>
<dbReference type="Gene3D" id="3.90.510.10">
    <property type="entry name" value="Phycoerythrin alpha chain"/>
    <property type="match status" value="1"/>
</dbReference>
<evidence type="ECO:0000256" key="8">
    <source>
        <dbReference type="ARBA" id="ARBA00022991"/>
    </source>
</evidence>
<feature type="domain" description="Phycoerythrin alpha chain" evidence="14">
    <location>
        <begin position="65"/>
        <end position="119"/>
    </location>
</feature>
<evidence type="ECO:0000313" key="15">
    <source>
        <dbReference type="EMBL" id="EKX41187.1"/>
    </source>
</evidence>
<keyword evidence="8" id="KW-0157">Chromophore</keyword>
<dbReference type="InterPro" id="IPR011070">
    <property type="entry name" value="Globular_prot_asu/bsu"/>
</dbReference>
<keyword evidence="11" id="KW-0089">Bile pigment</keyword>
<sequence length="128" mass="13204">MLRSIALAAVVASASAFSTPALSGLKMSAGPSRREVVQAGGAAAAVAPFLGAKAAGAEMDKKAIAPVITIFDHRGCDRITKEYQGRKANTYDDYMLVKVKGEVITVSTSTAASVLAETFGLLDRAARS</sequence>
<evidence type="ECO:0000259" key="14">
    <source>
        <dbReference type="Pfam" id="PF02972"/>
    </source>
</evidence>
<dbReference type="HOGENOM" id="CLU_132344_0_0_1"/>
<dbReference type="AlphaFoldDB" id="L1IYK2"/>
<comment type="subcellular location">
    <subcellularLocation>
        <location evidence="1">Plastid</location>
        <location evidence="1">Chloroplast thylakoid membrane</location>
        <topology evidence="1">Peripheral membrane protein</topology>
        <orientation evidence="1">Lumenal side</orientation>
    </subcellularLocation>
</comment>
<dbReference type="GO" id="GO:0030089">
    <property type="term" value="C:phycobilisome"/>
    <property type="evidence" value="ECO:0007669"/>
    <property type="project" value="InterPro"/>
</dbReference>
<accession>L1IYK2</accession>
<dbReference type="SUPFAM" id="SSF56568">
    <property type="entry name" value="Non-globular alpha+beta subunits of globular proteins"/>
    <property type="match status" value="1"/>
</dbReference>
<evidence type="ECO:0000256" key="6">
    <source>
        <dbReference type="ARBA" id="ARBA00022640"/>
    </source>
</evidence>
<evidence type="ECO:0000256" key="5">
    <source>
        <dbReference type="ARBA" id="ARBA00022531"/>
    </source>
</evidence>
<comment type="function">
    <text evidence="12">Light-harvesting photosynthetic tetrapyrrole chromophore-protein from the phycobiliprotein complex.</text>
</comment>
<dbReference type="KEGG" id="gtt:GUITHDRAFT_96071"/>
<dbReference type="InterPro" id="IPR006311">
    <property type="entry name" value="TAT_signal"/>
</dbReference>
<evidence type="ECO:0000313" key="17">
    <source>
        <dbReference type="Proteomes" id="UP000011087"/>
    </source>
</evidence>
<keyword evidence="3" id="KW-0813">Transport</keyword>
<evidence type="ECO:0000256" key="10">
    <source>
        <dbReference type="ARBA" id="ARBA00023136"/>
    </source>
</evidence>
<reference evidence="16" key="3">
    <citation type="submission" date="2016-03" db="UniProtKB">
        <authorList>
            <consortium name="EnsemblProtists"/>
        </authorList>
    </citation>
    <scope>IDENTIFICATION</scope>
</reference>
<evidence type="ECO:0000256" key="9">
    <source>
        <dbReference type="ARBA" id="ARBA00023078"/>
    </source>
</evidence>
<evidence type="ECO:0000256" key="4">
    <source>
        <dbReference type="ARBA" id="ARBA00022528"/>
    </source>
</evidence>
<evidence type="ECO:0000313" key="16">
    <source>
        <dbReference type="EnsemblProtists" id="EKX41187"/>
    </source>
</evidence>
<evidence type="ECO:0000256" key="2">
    <source>
        <dbReference type="ARBA" id="ARBA00010039"/>
    </source>
</evidence>
<reference evidence="17" key="2">
    <citation type="submission" date="2012-11" db="EMBL/GenBank/DDBJ databases">
        <authorList>
            <person name="Kuo A."/>
            <person name="Curtis B.A."/>
            <person name="Tanifuji G."/>
            <person name="Burki F."/>
            <person name="Gruber A."/>
            <person name="Irimia M."/>
            <person name="Maruyama S."/>
            <person name="Arias M.C."/>
            <person name="Ball S.G."/>
            <person name="Gile G.H."/>
            <person name="Hirakawa Y."/>
            <person name="Hopkins J.F."/>
            <person name="Rensing S.A."/>
            <person name="Schmutz J."/>
            <person name="Symeonidi A."/>
            <person name="Elias M."/>
            <person name="Eveleigh R.J."/>
            <person name="Herman E.K."/>
            <person name="Klute M.J."/>
            <person name="Nakayama T."/>
            <person name="Obornik M."/>
            <person name="Reyes-Prieto A."/>
            <person name="Armbrust E.V."/>
            <person name="Aves S.J."/>
            <person name="Beiko R.G."/>
            <person name="Coutinho P."/>
            <person name="Dacks J.B."/>
            <person name="Durnford D.G."/>
            <person name="Fast N.M."/>
            <person name="Green B.R."/>
            <person name="Grisdale C."/>
            <person name="Hempe F."/>
            <person name="Henrissat B."/>
            <person name="Hoppner M.P."/>
            <person name="Ishida K.-I."/>
            <person name="Kim E."/>
            <person name="Koreny L."/>
            <person name="Kroth P.G."/>
            <person name="Liu Y."/>
            <person name="Malik S.-B."/>
            <person name="Maier U.G."/>
            <person name="McRose D."/>
            <person name="Mock T."/>
            <person name="Neilson J.A."/>
            <person name="Onodera N.T."/>
            <person name="Poole A.M."/>
            <person name="Pritham E.J."/>
            <person name="Richards T.A."/>
            <person name="Rocap G."/>
            <person name="Roy S.W."/>
            <person name="Sarai C."/>
            <person name="Schaack S."/>
            <person name="Shirato S."/>
            <person name="Slamovits C.H."/>
            <person name="Spencer D.F."/>
            <person name="Suzuki S."/>
            <person name="Worden A.Z."/>
            <person name="Zauner S."/>
            <person name="Barry K."/>
            <person name="Bell C."/>
            <person name="Bharti A.K."/>
            <person name="Crow J.A."/>
            <person name="Grimwood J."/>
            <person name="Kramer R."/>
            <person name="Lindquist E."/>
            <person name="Lucas S."/>
            <person name="Salamov A."/>
            <person name="McFadden G.I."/>
            <person name="Lane C.E."/>
            <person name="Keeling P.J."/>
            <person name="Gray M.W."/>
            <person name="Grigoriev I.V."/>
            <person name="Archibald J.M."/>
        </authorList>
    </citation>
    <scope>NUCLEOTIDE SEQUENCE</scope>
    <source>
        <strain evidence="17">CCMP2712</strain>
    </source>
</reference>
<dbReference type="RefSeq" id="XP_005828167.1">
    <property type="nucleotide sequence ID" value="XM_005828110.1"/>
</dbReference>
<keyword evidence="9" id="KW-0793">Thylakoid</keyword>
<evidence type="ECO:0000256" key="12">
    <source>
        <dbReference type="ARBA" id="ARBA00033724"/>
    </source>
</evidence>
<keyword evidence="13" id="KW-0732">Signal</keyword>
<reference evidence="15 17" key="1">
    <citation type="journal article" date="2012" name="Nature">
        <title>Algal genomes reveal evolutionary mosaicism and the fate of nucleomorphs.</title>
        <authorList>
            <consortium name="DOE Joint Genome Institute"/>
            <person name="Curtis B.A."/>
            <person name="Tanifuji G."/>
            <person name="Burki F."/>
            <person name="Gruber A."/>
            <person name="Irimia M."/>
            <person name="Maruyama S."/>
            <person name="Arias M.C."/>
            <person name="Ball S.G."/>
            <person name="Gile G.H."/>
            <person name="Hirakawa Y."/>
            <person name="Hopkins J.F."/>
            <person name="Kuo A."/>
            <person name="Rensing S.A."/>
            <person name="Schmutz J."/>
            <person name="Symeonidi A."/>
            <person name="Elias M."/>
            <person name="Eveleigh R.J."/>
            <person name="Herman E.K."/>
            <person name="Klute M.J."/>
            <person name="Nakayama T."/>
            <person name="Obornik M."/>
            <person name="Reyes-Prieto A."/>
            <person name="Armbrust E.V."/>
            <person name="Aves S.J."/>
            <person name="Beiko R.G."/>
            <person name="Coutinho P."/>
            <person name="Dacks J.B."/>
            <person name="Durnford D.G."/>
            <person name="Fast N.M."/>
            <person name="Green B.R."/>
            <person name="Grisdale C.J."/>
            <person name="Hempel F."/>
            <person name="Henrissat B."/>
            <person name="Hoppner M.P."/>
            <person name="Ishida K."/>
            <person name="Kim E."/>
            <person name="Koreny L."/>
            <person name="Kroth P.G."/>
            <person name="Liu Y."/>
            <person name="Malik S.B."/>
            <person name="Maier U.G."/>
            <person name="McRose D."/>
            <person name="Mock T."/>
            <person name="Neilson J.A."/>
            <person name="Onodera N.T."/>
            <person name="Poole A.M."/>
            <person name="Pritham E.J."/>
            <person name="Richards T.A."/>
            <person name="Rocap G."/>
            <person name="Roy S.W."/>
            <person name="Sarai C."/>
            <person name="Schaack S."/>
            <person name="Shirato S."/>
            <person name="Slamovits C.H."/>
            <person name="Spencer D.F."/>
            <person name="Suzuki S."/>
            <person name="Worden A.Z."/>
            <person name="Zauner S."/>
            <person name="Barry K."/>
            <person name="Bell C."/>
            <person name="Bharti A.K."/>
            <person name="Crow J.A."/>
            <person name="Grimwood J."/>
            <person name="Kramer R."/>
            <person name="Lindquist E."/>
            <person name="Lucas S."/>
            <person name="Salamov A."/>
            <person name="McFadden G.I."/>
            <person name="Lane C.E."/>
            <person name="Keeling P.J."/>
            <person name="Gray M.W."/>
            <person name="Grigoriev I.V."/>
            <person name="Archibald J.M."/>
        </authorList>
    </citation>
    <scope>NUCLEOTIDE SEQUENCE</scope>
    <source>
        <strain evidence="15 17">CCMP2712</strain>
    </source>
</reference>
<keyword evidence="4" id="KW-0150">Chloroplast</keyword>
<dbReference type="PaxDb" id="55529-EKX41187"/>
<evidence type="ECO:0000256" key="1">
    <source>
        <dbReference type="ARBA" id="ARBA00004622"/>
    </source>
</evidence>
<dbReference type="InterPro" id="IPR037011">
    <property type="entry name" value="Phycoerythr-like_a_sf"/>
</dbReference>
<dbReference type="EnsemblProtists" id="EKX41187">
    <property type="protein sequence ID" value="EKX41187"/>
    <property type="gene ID" value="GUITHDRAFT_96071"/>
</dbReference>
<organism evidence="15">
    <name type="scientific">Guillardia theta (strain CCMP2712)</name>
    <name type="common">Cryptophyte</name>
    <dbReference type="NCBI Taxonomy" id="905079"/>
    <lineage>
        <taxon>Eukaryota</taxon>
        <taxon>Cryptophyceae</taxon>
        <taxon>Pyrenomonadales</taxon>
        <taxon>Geminigeraceae</taxon>
        <taxon>Guillardia</taxon>
    </lineage>
</organism>
<dbReference type="OrthoDB" id="10589248at2759"/>
<evidence type="ECO:0000256" key="11">
    <source>
        <dbReference type="ARBA" id="ARBA00023307"/>
    </source>
</evidence>
<dbReference type="EMBL" id="JH993025">
    <property type="protein sequence ID" value="EKX41187.1"/>
    <property type="molecule type" value="Genomic_DNA"/>
</dbReference>
<keyword evidence="5" id="KW-0602">Photosynthesis</keyword>
<dbReference type="GO" id="GO:0009535">
    <property type="term" value="C:chloroplast thylakoid membrane"/>
    <property type="evidence" value="ECO:0007669"/>
    <property type="project" value="UniProtKB-SubCell"/>
</dbReference>